<proteinExistence type="predicted"/>
<gene>
    <name evidence="3" type="primary">chrB1</name>
    <name evidence="3" type="ORF">LMG31506_04781</name>
</gene>
<name>A0A916IY06_9BURK</name>
<dbReference type="AlphaFoldDB" id="A0A916IY06"/>
<dbReference type="Proteomes" id="UP000672934">
    <property type="component" value="Unassembled WGS sequence"/>
</dbReference>
<evidence type="ECO:0000313" key="4">
    <source>
        <dbReference type="Proteomes" id="UP000672934"/>
    </source>
</evidence>
<evidence type="ECO:0000313" key="3">
    <source>
        <dbReference type="EMBL" id="CAG2153243.1"/>
    </source>
</evidence>
<reference evidence="3" key="1">
    <citation type="submission" date="2021-03" db="EMBL/GenBank/DDBJ databases">
        <authorList>
            <person name="Peeters C."/>
        </authorList>
    </citation>
    <scope>NUCLEOTIDE SEQUENCE</scope>
    <source>
        <strain evidence="3">LMG 31506</strain>
    </source>
</reference>
<feature type="domain" description="ChrB N-terminal" evidence="2">
    <location>
        <begin position="34"/>
        <end position="110"/>
    </location>
</feature>
<dbReference type="Pfam" id="PF20229">
    <property type="entry name" value="ChrB_N"/>
    <property type="match status" value="1"/>
</dbReference>
<dbReference type="EMBL" id="CAJPUY010000019">
    <property type="protein sequence ID" value="CAG2153243.1"/>
    <property type="molecule type" value="Genomic_DNA"/>
</dbReference>
<organism evidence="3 4">
    <name type="scientific">Cupriavidus yeoncheonensis</name>
    <dbReference type="NCBI Taxonomy" id="1462994"/>
    <lineage>
        <taxon>Bacteria</taxon>
        <taxon>Pseudomonadati</taxon>
        <taxon>Pseudomonadota</taxon>
        <taxon>Betaproteobacteria</taxon>
        <taxon>Burkholderiales</taxon>
        <taxon>Burkholderiaceae</taxon>
        <taxon>Cupriavidus</taxon>
    </lineage>
</organism>
<keyword evidence="4" id="KW-1185">Reference proteome</keyword>
<dbReference type="InterPro" id="IPR046858">
    <property type="entry name" value="ChrB_N"/>
</dbReference>
<accession>A0A916IY06</accession>
<feature type="domain" description="ChrB C-terminal" evidence="1">
    <location>
        <begin position="196"/>
        <end position="324"/>
    </location>
</feature>
<dbReference type="Pfam" id="PF09828">
    <property type="entry name" value="ChrB_C"/>
    <property type="match status" value="1"/>
</dbReference>
<comment type="caution">
    <text evidence="3">The sequence shown here is derived from an EMBL/GenBank/DDBJ whole genome shotgun (WGS) entry which is preliminary data.</text>
</comment>
<evidence type="ECO:0000259" key="1">
    <source>
        <dbReference type="Pfam" id="PF09828"/>
    </source>
</evidence>
<evidence type="ECO:0000259" key="2">
    <source>
        <dbReference type="Pfam" id="PF20229"/>
    </source>
</evidence>
<sequence>MASYAGRMNPLPSRSQASWLLLIVSLPTSAATPRMRLWRGIKSLGGAALRDGAYLLPDQPGLRGQLEKLAEDANSEDGKVWILSVQTNDAQEDAVYRALFDRSVEYATWTAELSGARATLSDADEAELLRIVRRHGRGFDAIRQIDFFPSDASARAEAQWRDFNAAVDILLSPGEPRGVAGSIPRRDPTQYQGRRWATRRHLWVDRVACAWLIRRFIDPHATFLWLDDVRQCPDDALGFDFDGATFTHIGDRVSFEVLLASFGLDEDKGLARLGQMIHALDIGGTPVAEASGFEAVLTGARERLPDDDALLGELGHVLDSLHVHFSGSRKRQATSPDPARLRDLR</sequence>
<protein>
    <submittedName>
        <fullName evidence="3">Protein ChrB</fullName>
    </submittedName>
</protein>
<dbReference type="InterPro" id="IPR018634">
    <property type="entry name" value="ChrB_C"/>
</dbReference>